<dbReference type="SMART" id="SM00487">
    <property type="entry name" value="DEXDc"/>
    <property type="match status" value="1"/>
</dbReference>
<dbReference type="Pfam" id="PF00271">
    <property type="entry name" value="Helicase_C"/>
    <property type="match status" value="1"/>
</dbReference>
<dbReference type="GeneID" id="35601154"/>
<evidence type="ECO:0000256" key="5">
    <source>
        <dbReference type="ARBA" id="ARBA00024310"/>
    </source>
</evidence>
<dbReference type="PANTHER" id="PTHR24031">
    <property type="entry name" value="RNA HELICASE"/>
    <property type="match status" value="1"/>
</dbReference>
<evidence type="ECO:0000259" key="12">
    <source>
        <dbReference type="PROSITE" id="PS51194"/>
    </source>
</evidence>
<evidence type="ECO:0000256" key="2">
    <source>
        <dbReference type="ARBA" id="ARBA00022801"/>
    </source>
</evidence>
<dbReference type="PROSITE" id="PS51194">
    <property type="entry name" value="HELICASE_CTER"/>
    <property type="match status" value="1"/>
</dbReference>
<keyword evidence="4 9" id="KW-0694">RNA-binding</keyword>
<feature type="compositionally biased region" description="Polar residues" evidence="10">
    <location>
        <begin position="17"/>
        <end position="27"/>
    </location>
</feature>
<evidence type="ECO:0000256" key="9">
    <source>
        <dbReference type="RuleBase" id="RU365068"/>
    </source>
</evidence>
<dbReference type="InterPro" id="IPR014001">
    <property type="entry name" value="Helicase_ATP-bd"/>
</dbReference>
<comment type="domain">
    <text evidence="9">The Q motif is unique to and characteristic of the DEAD box family of RNA helicases and controls ATP binding and hydrolysis.</text>
</comment>
<dbReference type="OrthoDB" id="360161at2759"/>
<evidence type="ECO:0000259" key="11">
    <source>
        <dbReference type="PROSITE" id="PS51192"/>
    </source>
</evidence>
<feature type="region of interest" description="Disordered" evidence="10">
    <location>
        <begin position="1"/>
        <end position="111"/>
    </location>
</feature>
<dbReference type="GO" id="GO:0003723">
    <property type="term" value="F:RNA binding"/>
    <property type="evidence" value="ECO:0007669"/>
    <property type="project" value="UniProtKB-UniRule"/>
</dbReference>
<feature type="compositionally biased region" description="Acidic residues" evidence="10">
    <location>
        <begin position="699"/>
        <end position="710"/>
    </location>
</feature>
<comment type="subunit">
    <text evidence="7">Interacts with the U3 snoRNA and is associated with the 90S and 40S pre-ribosomes.</text>
</comment>
<dbReference type="PROSITE" id="PS51192">
    <property type="entry name" value="HELICASE_ATP_BIND_1"/>
    <property type="match status" value="1"/>
</dbReference>
<dbReference type="CDD" id="cd18787">
    <property type="entry name" value="SF2_C_DEAD"/>
    <property type="match status" value="1"/>
</dbReference>
<keyword evidence="3 9" id="KW-0067">ATP-binding</keyword>
<organism evidence="13 14">
    <name type="scientific">Ramularia collo-cygni</name>
    <dbReference type="NCBI Taxonomy" id="112498"/>
    <lineage>
        <taxon>Eukaryota</taxon>
        <taxon>Fungi</taxon>
        <taxon>Dikarya</taxon>
        <taxon>Ascomycota</taxon>
        <taxon>Pezizomycotina</taxon>
        <taxon>Dothideomycetes</taxon>
        <taxon>Dothideomycetidae</taxon>
        <taxon>Mycosphaerellales</taxon>
        <taxon>Mycosphaerellaceae</taxon>
        <taxon>Ramularia</taxon>
    </lineage>
</organism>
<feature type="compositionally biased region" description="Basic and acidic residues" evidence="10">
    <location>
        <begin position="637"/>
        <end position="659"/>
    </location>
</feature>
<dbReference type="Gene3D" id="3.40.50.300">
    <property type="entry name" value="P-loop containing nucleotide triphosphate hydrolases"/>
    <property type="match status" value="2"/>
</dbReference>
<dbReference type="GO" id="GO:0016787">
    <property type="term" value="F:hydrolase activity"/>
    <property type="evidence" value="ECO:0007669"/>
    <property type="project" value="UniProtKB-KW"/>
</dbReference>
<keyword evidence="14" id="KW-1185">Reference proteome</keyword>
<feature type="compositionally biased region" description="Basic and acidic residues" evidence="10">
    <location>
        <begin position="670"/>
        <end position="679"/>
    </location>
</feature>
<name>A0A2D3UUA9_9PEZI</name>
<evidence type="ECO:0000256" key="3">
    <source>
        <dbReference type="ARBA" id="ARBA00022840"/>
    </source>
</evidence>
<proteinExistence type="inferred from homology"/>
<comment type="catalytic activity">
    <reaction evidence="8 9">
        <text>ATP + H2O = ADP + phosphate + H(+)</text>
        <dbReference type="Rhea" id="RHEA:13065"/>
        <dbReference type="ChEBI" id="CHEBI:15377"/>
        <dbReference type="ChEBI" id="CHEBI:15378"/>
        <dbReference type="ChEBI" id="CHEBI:30616"/>
        <dbReference type="ChEBI" id="CHEBI:43474"/>
        <dbReference type="ChEBI" id="CHEBI:456216"/>
        <dbReference type="EC" id="3.6.4.13"/>
    </reaction>
</comment>
<dbReference type="EMBL" id="FJUY01000008">
    <property type="protein sequence ID" value="CZT20151.1"/>
    <property type="molecule type" value="Genomic_DNA"/>
</dbReference>
<dbReference type="GO" id="GO:0030490">
    <property type="term" value="P:maturation of SSU-rRNA"/>
    <property type="evidence" value="ECO:0007669"/>
    <property type="project" value="InterPro"/>
</dbReference>
<dbReference type="CDD" id="cd17957">
    <property type="entry name" value="DEADc_DDX52"/>
    <property type="match status" value="1"/>
</dbReference>
<keyword evidence="9 13" id="KW-0347">Helicase</keyword>
<comment type="similarity">
    <text evidence="6">Belongs to the DEAD box helicase family. DDX52/ROK1 subfamily.</text>
</comment>
<keyword evidence="2 9" id="KW-0378">Hydrolase</keyword>
<dbReference type="AlphaFoldDB" id="A0A2D3UUA9"/>
<dbReference type="Pfam" id="PF00270">
    <property type="entry name" value="DEAD"/>
    <property type="match status" value="1"/>
</dbReference>
<dbReference type="SUPFAM" id="SSF52540">
    <property type="entry name" value="P-loop containing nucleoside triphosphate hydrolases"/>
    <property type="match status" value="1"/>
</dbReference>
<evidence type="ECO:0000313" key="13">
    <source>
        <dbReference type="EMBL" id="CZT20151.1"/>
    </source>
</evidence>
<dbReference type="RefSeq" id="XP_023627040.1">
    <property type="nucleotide sequence ID" value="XM_023771272.1"/>
</dbReference>
<accession>A0A2D3UUA9</accession>
<feature type="compositionally biased region" description="Basic and acidic residues" evidence="10">
    <location>
        <begin position="74"/>
        <end position="87"/>
    </location>
</feature>
<dbReference type="EC" id="3.6.4.13" evidence="9"/>
<dbReference type="InterPro" id="IPR044764">
    <property type="entry name" value="DDX52/Rok1_DEADc"/>
</dbReference>
<evidence type="ECO:0000256" key="8">
    <source>
        <dbReference type="ARBA" id="ARBA00047984"/>
    </source>
</evidence>
<keyword evidence="1 9" id="KW-0547">Nucleotide-binding</keyword>
<evidence type="ECO:0000256" key="1">
    <source>
        <dbReference type="ARBA" id="ARBA00022741"/>
    </source>
</evidence>
<dbReference type="InterPro" id="IPR001650">
    <property type="entry name" value="Helicase_C-like"/>
</dbReference>
<dbReference type="STRING" id="112498.A0A2D3UUA9"/>
<dbReference type="InterPro" id="IPR027417">
    <property type="entry name" value="P-loop_NTPase"/>
</dbReference>
<dbReference type="GO" id="GO:0003724">
    <property type="term" value="F:RNA helicase activity"/>
    <property type="evidence" value="ECO:0007669"/>
    <property type="project" value="UniProtKB-EC"/>
</dbReference>
<dbReference type="Proteomes" id="UP000225277">
    <property type="component" value="Unassembled WGS sequence"/>
</dbReference>
<feature type="region of interest" description="Disordered" evidence="10">
    <location>
        <begin position="637"/>
        <end position="710"/>
    </location>
</feature>
<dbReference type="SMART" id="SM00490">
    <property type="entry name" value="HELICc"/>
    <property type="match status" value="1"/>
</dbReference>
<evidence type="ECO:0000313" key="14">
    <source>
        <dbReference type="Proteomes" id="UP000225277"/>
    </source>
</evidence>
<evidence type="ECO:0000256" key="4">
    <source>
        <dbReference type="ARBA" id="ARBA00022884"/>
    </source>
</evidence>
<sequence>MDPYKLLSRSSKRGAPQKSQSTPSSGAQAAPPSNEGKASSGELPSSNSRKRKRKSTAAVDTPELEFFGGSSSKAVRDATRDEAHNENSDDEELEEDEAEEQLASGAGVSSLSVEERKNILHKHKLKATWINPPAPQKKERRKKNLDKKKVKVEKSEKIALFPQPLQSFAELRPRFGVSGRLATNIDEQGYTVPTEVQLAALPLLLDDPKNFMDAGPESPPHIDILTVAPTGSGKTMAFMIPTLQRISKARQGIEGGLKTTSAVILAPTKELASQIVNEGRKLARNTGIKVTQVRKGMELAARPKTGDGEDDDEPAKSKDILVKSDVLVSTPGVLASIIQEAKENGREALSDVQYLILDEADVLLDPLFREQTLTIWNSLNRPDLRVSLWSATMGSNIEELARTVLNERRQRLSDNQQEPVPEAPLVRLVVGLKDSAVPNIQHRLVYAASEQGKLMGLRQLLHPTTTSSEAGPPLLPPFLVFTQTIERAIALHSELLYDIPAEAGGISRIAVLHSDLSDTARDNVMTGFRKGEIWILITTDLLSRGVDFRGVNGVVNYDIPTSSAAYVHRVGRTGRAGREGGVAVTLYSKEDIPYLKNVANVVAAAQKQKGGGFDATNKDGVQQWLLDALPDLSKQAKKDLRKHGVESRTSRGMTKDSKAGRKARISTKSGFERREENKRKGMIQGSKQRQEAAAATAEDQGEETDFGGFD</sequence>
<feature type="compositionally biased region" description="Acidic residues" evidence="10">
    <location>
        <begin position="88"/>
        <end position="100"/>
    </location>
</feature>
<comment type="function">
    <text evidence="5">ATP-dependent RNA helicase involved in 40S ribosomal subunit biogenesis. Required for the processing and cleavage of 35S pre-rRNA at sites A0, A1, and A2, leading to mature 18S rRNA.</text>
</comment>
<comment type="function">
    <text evidence="9">RNA helicase.</text>
</comment>
<feature type="domain" description="Helicase C-terminal" evidence="12">
    <location>
        <begin position="456"/>
        <end position="621"/>
    </location>
</feature>
<dbReference type="GO" id="GO:0005524">
    <property type="term" value="F:ATP binding"/>
    <property type="evidence" value="ECO:0007669"/>
    <property type="project" value="UniProtKB-UniRule"/>
</dbReference>
<evidence type="ECO:0000256" key="7">
    <source>
        <dbReference type="ARBA" id="ARBA00024367"/>
    </source>
</evidence>
<evidence type="ECO:0000256" key="10">
    <source>
        <dbReference type="SAM" id="MobiDB-lite"/>
    </source>
</evidence>
<protein>
    <recommendedName>
        <fullName evidence="9">ATP-dependent RNA helicase</fullName>
        <ecNumber evidence="9">3.6.4.13</ecNumber>
    </recommendedName>
</protein>
<feature type="domain" description="Helicase ATP-binding" evidence="11">
    <location>
        <begin position="215"/>
        <end position="411"/>
    </location>
</feature>
<dbReference type="InterPro" id="IPR011545">
    <property type="entry name" value="DEAD/DEAH_box_helicase_dom"/>
</dbReference>
<evidence type="ECO:0000256" key="6">
    <source>
        <dbReference type="ARBA" id="ARBA00024355"/>
    </source>
</evidence>
<gene>
    <name evidence="13" type="ORF">RCC_06008</name>
</gene>
<reference evidence="13 14" key="1">
    <citation type="submission" date="2016-03" db="EMBL/GenBank/DDBJ databases">
        <authorList>
            <person name="Ploux O."/>
        </authorList>
    </citation>
    <scope>NUCLEOTIDE SEQUENCE [LARGE SCALE GENOMIC DNA]</scope>
    <source>
        <strain evidence="13 14">URUG2</strain>
    </source>
</reference>